<evidence type="ECO:0000256" key="2">
    <source>
        <dbReference type="ARBA" id="ARBA00023125"/>
    </source>
</evidence>
<dbReference type="Gene3D" id="1.10.10.10">
    <property type="entry name" value="Winged helix-like DNA-binding domain superfamily/Winged helix DNA-binding domain"/>
    <property type="match status" value="1"/>
</dbReference>
<keyword evidence="3" id="KW-0804">Transcription</keyword>
<dbReference type="Pfam" id="PF07729">
    <property type="entry name" value="FCD"/>
    <property type="match status" value="1"/>
</dbReference>
<proteinExistence type="predicted"/>
<keyword evidence="1" id="KW-0805">Transcription regulation</keyword>
<dbReference type="SUPFAM" id="SSF48008">
    <property type="entry name" value="GntR ligand-binding domain-like"/>
    <property type="match status" value="1"/>
</dbReference>
<dbReference type="InterPro" id="IPR011711">
    <property type="entry name" value="GntR_C"/>
</dbReference>
<dbReference type="InterPro" id="IPR000524">
    <property type="entry name" value="Tscrpt_reg_HTH_GntR"/>
</dbReference>
<dbReference type="GO" id="GO:0003700">
    <property type="term" value="F:DNA-binding transcription factor activity"/>
    <property type="evidence" value="ECO:0007669"/>
    <property type="project" value="InterPro"/>
</dbReference>
<feature type="domain" description="HTH gntR-type" evidence="4">
    <location>
        <begin position="18"/>
        <end position="85"/>
    </location>
</feature>
<evidence type="ECO:0000259" key="4">
    <source>
        <dbReference type="PROSITE" id="PS50949"/>
    </source>
</evidence>
<dbReference type="InterPro" id="IPR008920">
    <property type="entry name" value="TF_FadR/GntR_C"/>
</dbReference>
<evidence type="ECO:0000256" key="3">
    <source>
        <dbReference type="ARBA" id="ARBA00023163"/>
    </source>
</evidence>
<protein>
    <submittedName>
        <fullName evidence="5">Transcriptional regulator</fullName>
    </submittedName>
</protein>
<dbReference type="EMBL" id="AB500215">
    <property type="protein sequence ID" value="BAH60845.1"/>
    <property type="molecule type" value="Genomic_DNA"/>
</dbReference>
<dbReference type="SMART" id="SM00895">
    <property type="entry name" value="FCD"/>
    <property type="match status" value="1"/>
</dbReference>
<dbReference type="CDD" id="cd07377">
    <property type="entry name" value="WHTH_GntR"/>
    <property type="match status" value="1"/>
</dbReference>
<dbReference type="AlphaFoldDB" id="C4B8F3"/>
<dbReference type="Gene3D" id="1.20.120.530">
    <property type="entry name" value="GntR ligand-binding domain-like"/>
    <property type="match status" value="1"/>
</dbReference>
<evidence type="ECO:0000256" key="1">
    <source>
        <dbReference type="ARBA" id="ARBA00023015"/>
    </source>
</evidence>
<dbReference type="PANTHER" id="PTHR43537:SF49">
    <property type="entry name" value="TRANSCRIPTIONAL REGULATORY PROTEIN"/>
    <property type="match status" value="1"/>
</dbReference>
<dbReference type="SMART" id="SM00345">
    <property type="entry name" value="HTH_GNTR"/>
    <property type="match status" value="1"/>
</dbReference>
<keyword evidence="2" id="KW-0238">DNA-binding</keyword>
<dbReference type="SUPFAM" id="SSF46785">
    <property type="entry name" value="Winged helix' DNA-binding domain"/>
    <property type="match status" value="1"/>
</dbReference>
<dbReference type="PANTHER" id="PTHR43537">
    <property type="entry name" value="TRANSCRIPTIONAL REGULATOR, GNTR FAMILY"/>
    <property type="match status" value="1"/>
</dbReference>
<dbReference type="InterPro" id="IPR036388">
    <property type="entry name" value="WH-like_DNA-bd_sf"/>
</dbReference>
<accession>C4B8F3</accession>
<dbReference type="PROSITE" id="PS50949">
    <property type="entry name" value="HTH_GNTR"/>
    <property type="match status" value="1"/>
</dbReference>
<dbReference type="Pfam" id="PF00392">
    <property type="entry name" value="GntR"/>
    <property type="match status" value="1"/>
</dbReference>
<reference evidence="5" key="1">
    <citation type="journal article" date="2010" name="Biotechnol. Lett.">
        <title>Isolation and characterization of the gene encoding the chloroplast-type ferredoxin component of carbazole 1,9a-dioxygenase from a putative Kordiimonas sp.</title>
        <authorList>
            <person name="Maeda R."/>
            <person name="Ishii T."/>
            <person name="Ito Y."/>
            <person name="Zulkharnain A.B."/>
            <person name="Iwata K."/>
            <person name="Omori T."/>
        </authorList>
    </citation>
    <scope>NUCLEOTIDE SEQUENCE</scope>
    <source>
        <strain evidence="5">OC9</strain>
    </source>
</reference>
<organism evidence="5">
    <name type="scientific">carbazole-degrading bacterium OC9</name>
    <dbReference type="NCBI Taxonomy" id="513000"/>
    <lineage>
        <taxon>Bacteria</taxon>
    </lineage>
</organism>
<sequence length="229" mass="26036">MTKPHGLEADKNEKSNDKKVAENVANLIREKIMDGLLSPGQRLIESELMKEFGIGRSTIRETYLKLEAKGLVELRHQRGAIVKKMTKRDMAELFAIRQQLEGMAAALAAENIDKGQNRQWLMQAREIWSQDYILSNELRHMEENVPFHEGIIGMAGNHLLAKMLQPLQIPGYRMQYLRLMTRDYCEKSSDDHIKIADAILAGDSETAEKLMQDHVKSAADLAQRIPGLE</sequence>
<name>C4B8F3_UNCXX</name>
<evidence type="ECO:0000313" key="5">
    <source>
        <dbReference type="EMBL" id="BAH60845.1"/>
    </source>
</evidence>
<dbReference type="GO" id="GO:0003677">
    <property type="term" value="F:DNA binding"/>
    <property type="evidence" value="ECO:0007669"/>
    <property type="project" value="UniProtKB-KW"/>
</dbReference>
<dbReference type="InterPro" id="IPR036390">
    <property type="entry name" value="WH_DNA-bd_sf"/>
</dbReference>
<gene>
    <name evidence="5" type="primary">carR</name>
</gene>